<dbReference type="Proteomes" id="UP000466864">
    <property type="component" value="Unassembled WGS sequence"/>
</dbReference>
<feature type="compositionally biased region" description="Polar residues" evidence="1">
    <location>
        <begin position="1063"/>
        <end position="1075"/>
    </location>
</feature>
<evidence type="ECO:0000259" key="2">
    <source>
        <dbReference type="Pfam" id="PF18983"/>
    </source>
</evidence>
<evidence type="ECO:0000256" key="1">
    <source>
        <dbReference type="SAM" id="MobiDB-lite"/>
    </source>
</evidence>
<dbReference type="Pfam" id="PF18984">
    <property type="entry name" value="DUF5717_N"/>
    <property type="match status" value="1"/>
</dbReference>
<feature type="compositionally biased region" description="Low complexity" evidence="1">
    <location>
        <begin position="1025"/>
        <end position="1038"/>
    </location>
</feature>
<proteinExistence type="predicted"/>
<dbReference type="InterPro" id="IPR043774">
    <property type="entry name" value="DUF5717_C"/>
</dbReference>
<keyword evidence="5" id="KW-1185">Reference proteome</keyword>
<comment type="caution">
    <text evidence="4">The sequence shown here is derived from an EMBL/GenBank/DDBJ whole genome shotgun (WGS) entry which is preliminary data.</text>
</comment>
<evidence type="ECO:0000313" key="4">
    <source>
        <dbReference type="EMBL" id="MST82978.1"/>
    </source>
</evidence>
<feature type="domain" description="DUF5717" evidence="2">
    <location>
        <begin position="1070"/>
        <end position="1237"/>
    </location>
</feature>
<evidence type="ECO:0008006" key="6">
    <source>
        <dbReference type="Google" id="ProtNLM"/>
    </source>
</evidence>
<name>A0A7X2PB06_9FIRM</name>
<evidence type="ECO:0000313" key="5">
    <source>
        <dbReference type="Proteomes" id="UP000466864"/>
    </source>
</evidence>
<evidence type="ECO:0000259" key="3">
    <source>
        <dbReference type="Pfam" id="PF18984"/>
    </source>
</evidence>
<feature type="domain" description="DUF5717" evidence="3">
    <location>
        <begin position="11"/>
        <end position="867"/>
    </location>
</feature>
<gene>
    <name evidence="4" type="ORF">FYJ60_11780</name>
</gene>
<feature type="domain" description="DUF5717" evidence="2">
    <location>
        <begin position="871"/>
        <end position="1006"/>
    </location>
</feature>
<organism evidence="4 5">
    <name type="scientific">Bilifractor porci</name>
    <dbReference type="NCBI Taxonomy" id="2606636"/>
    <lineage>
        <taxon>Bacteria</taxon>
        <taxon>Bacillati</taxon>
        <taxon>Bacillota</taxon>
        <taxon>Clostridia</taxon>
        <taxon>Lachnospirales</taxon>
        <taxon>Lachnospiraceae</taxon>
        <taxon>Bilifractor</taxon>
    </lineage>
</organism>
<feature type="region of interest" description="Disordered" evidence="1">
    <location>
        <begin position="1014"/>
        <end position="1075"/>
    </location>
</feature>
<dbReference type="AlphaFoldDB" id="A0A7X2PB06"/>
<protein>
    <recommendedName>
        <fullName evidence="6">DUF5717 domain-containing protein</fullName>
    </recommendedName>
</protein>
<accession>A0A7X2PB06</accession>
<sequence length="1242" mass="142373">MAKQEGTTIGFVYDLPELVLSEERIRLTVPEGETGTFTFFVSASDGSRIHGLAASDEPRIRLDSADFEGENCRLSGTVDLTGWKPGESFEGAVTIISCLGEKVVSVCAEISVEGQDSFDPEVQTLEDFAKVCQKSLREGFRLFTNPEFSRILNGKNRPYTAFYKGMSHNPVTYQHLEEFLVSTGKKEPVVLSLDKQQKGVFHLEASQKDTLYLYRSTWGYVRIEVETECDFLEVEKKTITTEDFIGRVYGLEYIVHADKIGEGRQFGKIVLRSVHQTLEYQVEVSRHGEAQIRPDAVRNRRISWLLRDYLGLLLHRLDYHTWQESAAMTVHDMREADPEDSLALLYAAYLDLSREDNTGVLENLWPVKDGKIKLKNREERAIYLSLAKAAGLLPAEKNNITGTLQRYLERQPNSYVILHLLQKEIHAEEFSRADQLAQLEACFNAGCTSPFLYLEAWNILKQEESLLRRLSPFMLQVLCFAQRYQMLTEGLLLRTAFLSGNSKHFSAPVTRILTSGYEKYPSPDVLEAICKQLIKGDPLRKECFPWFARAVEAEIRITRLYEYYMETCDKPASVSLPLPVLMYFATNNTLGEKKRARLYASVILHKEEDFTSYENYSRNMKEFAEMSLARGRINRDYAVLYREFFRTPDSREQAEQLVDVMFARRLITADRRIRQVVVTHNALKEEQCYPCRDGVAYPRIYSEDACILLEDDRHRRFGTTVRYSAEPLMDERESARQCLSMGAENAGLELYLCREKAFQMDVNSASVEDYRKAVQNEAFTDEYRNIIRRKLVEFYLHHPTEDSRSAVPTKEVEAYASADKAGTVSILIRDGRYQDAFRIVEKYGAEGIPADQLLKLTSRLILQNDFEENPVLVSLAWQVFSKDKYDDVILIYLRDYYDGSIRHLCRLWRRAEGFQLDTYTLEERILLRSMASRQFPECGEEILGAYIRQQGSRRVIQAFLTYLASWYFLGGRKTPELAFSGIEQQILQGEQLDIVCRLALLRHYSELCADGMADAPDKEKESPQGAAGSAAAADGTADAPDKEKESPEDAGGTAGHAEELPGTGNTAAGQKNPLTETQEKIAEQLLREMDENGMRFEFFGRLPQKLIQAYQIEDKVFVEEQFRPDSRVILHYRLQEQNGGDSGWISEPMRNVYRGIFVREFLLFYGETLTYYLSILEHGEIRKTDSYQVSLVGMDTGGITRYKLLNHMLEARAEGNQAELTRTLRQYQSQDAYVRKLLPLME</sequence>
<dbReference type="EMBL" id="VUMV01000011">
    <property type="protein sequence ID" value="MST82978.1"/>
    <property type="molecule type" value="Genomic_DNA"/>
</dbReference>
<dbReference type="Pfam" id="PF18983">
    <property type="entry name" value="DUF5717"/>
    <property type="match status" value="2"/>
</dbReference>
<reference evidence="4 5" key="1">
    <citation type="submission" date="2019-08" db="EMBL/GenBank/DDBJ databases">
        <title>In-depth cultivation of the pig gut microbiome towards novel bacterial diversity and tailored functional studies.</title>
        <authorList>
            <person name="Wylensek D."/>
            <person name="Hitch T.C.A."/>
            <person name="Clavel T."/>
        </authorList>
    </citation>
    <scope>NUCLEOTIDE SEQUENCE [LARGE SCALE GENOMIC DNA]</scope>
    <source>
        <strain evidence="4 5">Oil+RF-744-WCA-WT-13</strain>
    </source>
</reference>
<dbReference type="InterPro" id="IPR043775">
    <property type="entry name" value="DUF5717_N"/>
</dbReference>
<dbReference type="RefSeq" id="WP_154458883.1">
    <property type="nucleotide sequence ID" value="NZ_VUMV01000011.1"/>
</dbReference>